<reference evidence="3 4" key="1">
    <citation type="submission" date="2016-01" db="EMBL/GenBank/DDBJ databases">
        <authorList>
            <person name="McClelland M."/>
            <person name="Jain A."/>
            <person name="Saraogi P."/>
            <person name="Mendelson R."/>
            <person name="Westerman R."/>
            <person name="SanMiguel P."/>
            <person name="Csonka L."/>
        </authorList>
    </citation>
    <scope>NUCLEOTIDE SEQUENCE [LARGE SCALE GENOMIC DNA]</scope>
    <source>
        <strain evidence="3 4">PE8-15</strain>
    </source>
</reference>
<dbReference type="GO" id="GO:0003677">
    <property type="term" value="F:DNA binding"/>
    <property type="evidence" value="ECO:0007669"/>
    <property type="project" value="UniProtKB-KW"/>
</dbReference>
<dbReference type="RefSeq" id="WP_060749543.1">
    <property type="nucleotide sequence ID" value="NZ_LRPH01000033.1"/>
</dbReference>
<dbReference type="PROSITE" id="PS50943">
    <property type="entry name" value="HTH_CROC1"/>
    <property type="match status" value="1"/>
</dbReference>
<organism evidence="3 4">
    <name type="scientific">Bacillus mycoides</name>
    <dbReference type="NCBI Taxonomy" id="1405"/>
    <lineage>
        <taxon>Bacteria</taxon>
        <taxon>Bacillati</taxon>
        <taxon>Bacillota</taxon>
        <taxon>Bacilli</taxon>
        <taxon>Bacillales</taxon>
        <taxon>Bacillaceae</taxon>
        <taxon>Bacillus</taxon>
        <taxon>Bacillus cereus group</taxon>
    </lineage>
</organism>
<feature type="domain" description="HTH cro/C1-type" evidence="2">
    <location>
        <begin position="6"/>
        <end position="60"/>
    </location>
</feature>
<dbReference type="Proteomes" id="UP000065797">
    <property type="component" value="Unassembled WGS sequence"/>
</dbReference>
<evidence type="ECO:0000256" key="1">
    <source>
        <dbReference type="ARBA" id="ARBA00023125"/>
    </source>
</evidence>
<dbReference type="InterPro" id="IPR001387">
    <property type="entry name" value="Cro/C1-type_HTH"/>
</dbReference>
<dbReference type="SUPFAM" id="SSF47413">
    <property type="entry name" value="lambda repressor-like DNA-binding domains"/>
    <property type="match status" value="1"/>
</dbReference>
<dbReference type="PANTHER" id="PTHR46558">
    <property type="entry name" value="TRACRIPTIONAL REGULATORY PROTEIN-RELATED-RELATED"/>
    <property type="match status" value="1"/>
</dbReference>
<gene>
    <name evidence="3" type="ORF">AWW70_00510</name>
</gene>
<keyword evidence="1" id="KW-0238">DNA-binding</keyword>
<comment type="caution">
    <text evidence="3">The sequence shown here is derived from an EMBL/GenBank/DDBJ whole genome shotgun (WGS) entry which is preliminary data.</text>
</comment>
<accession>A0A109GG06</accession>
<evidence type="ECO:0000313" key="3">
    <source>
        <dbReference type="EMBL" id="KWU66070.1"/>
    </source>
</evidence>
<dbReference type="AlphaFoldDB" id="A0A109GG06"/>
<proteinExistence type="predicted"/>
<dbReference type="PANTHER" id="PTHR46558:SF11">
    <property type="entry name" value="HTH-TYPE TRANSCRIPTIONAL REGULATOR XRE"/>
    <property type="match status" value="1"/>
</dbReference>
<dbReference type="Gene3D" id="1.10.260.40">
    <property type="entry name" value="lambda repressor-like DNA-binding domains"/>
    <property type="match status" value="1"/>
</dbReference>
<name>A0A109GG06_BACMY</name>
<evidence type="ECO:0000313" key="4">
    <source>
        <dbReference type="Proteomes" id="UP000065797"/>
    </source>
</evidence>
<dbReference type="EMBL" id="LRPH01000033">
    <property type="protein sequence ID" value="KWU66070.1"/>
    <property type="molecule type" value="Genomic_DNA"/>
</dbReference>
<protein>
    <submittedName>
        <fullName evidence="3">XRE family transcriptional regulator</fullName>
    </submittedName>
</protein>
<sequence>MIGENLRKLRKTNNLTMKELGQKLNLAESTISGYENGNRKPDYDTLNKFADFFEVSTDYLLGRSVPKHTHNDANIYDPLTDPDLDLWFKDIKDASPENREELKQFWEFIKIKEKNRKIGDKQS</sequence>
<dbReference type="CDD" id="cd00093">
    <property type="entry name" value="HTH_XRE"/>
    <property type="match status" value="1"/>
</dbReference>
<evidence type="ECO:0000259" key="2">
    <source>
        <dbReference type="PROSITE" id="PS50943"/>
    </source>
</evidence>
<dbReference type="Pfam" id="PF01381">
    <property type="entry name" value="HTH_3"/>
    <property type="match status" value="1"/>
</dbReference>
<dbReference type="SMART" id="SM00530">
    <property type="entry name" value="HTH_XRE"/>
    <property type="match status" value="1"/>
</dbReference>
<dbReference type="InterPro" id="IPR010982">
    <property type="entry name" value="Lambda_DNA-bd_dom_sf"/>
</dbReference>